<reference evidence="2" key="1">
    <citation type="journal article" date="2014" name="Int. J. Syst. Evol. Microbiol.">
        <title>Complete genome of a new Firmicutes species belonging to the dominant human colonic microbiota ('Ruminococcus bicirculans') reveals two chromosomes and a selective capacity to utilize plant glucans.</title>
        <authorList>
            <consortium name="NISC Comparative Sequencing Program"/>
            <person name="Wegmann U."/>
            <person name="Louis P."/>
            <person name="Goesmann A."/>
            <person name="Henrissat B."/>
            <person name="Duncan S.H."/>
            <person name="Flint H.J."/>
        </authorList>
    </citation>
    <scope>NUCLEOTIDE SEQUENCE</scope>
    <source>
        <strain evidence="2">CECT 8869</strain>
    </source>
</reference>
<dbReference type="Proteomes" id="UP001168579">
    <property type="component" value="Unassembled WGS sequence"/>
</dbReference>
<feature type="domain" description="M23ase beta-sheet core" evidence="1">
    <location>
        <begin position="94"/>
        <end position="192"/>
    </location>
</feature>
<dbReference type="InterPro" id="IPR016047">
    <property type="entry name" value="M23ase_b-sheet_dom"/>
</dbReference>
<dbReference type="InterPro" id="IPR050570">
    <property type="entry name" value="Cell_wall_metabolism_enzyme"/>
</dbReference>
<organism evidence="2 3">
    <name type="scientific">Maribacter confluentis</name>
    <dbReference type="NCBI Taxonomy" id="1656093"/>
    <lineage>
        <taxon>Bacteria</taxon>
        <taxon>Pseudomonadati</taxon>
        <taxon>Bacteroidota</taxon>
        <taxon>Flavobacteriia</taxon>
        <taxon>Flavobacteriales</taxon>
        <taxon>Flavobacteriaceae</taxon>
        <taxon>Maribacter</taxon>
    </lineage>
</organism>
<dbReference type="PANTHER" id="PTHR21666">
    <property type="entry name" value="PEPTIDASE-RELATED"/>
    <property type="match status" value="1"/>
</dbReference>
<dbReference type="Gene3D" id="2.70.70.10">
    <property type="entry name" value="Glucose Permease (Domain IIA)"/>
    <property type="match status" value="1"/>
</dbReference>
<dbReference type="SUPFAM" id="SSF51261">
    <property type="entry name" value="Duplicated hybrid motif"/>
    <property type="match status" value="1"/>
</dbReference>
<reference evidence="2" key="2">
    <citation type="submission" date="2023-06" db="EMBL/GenBank/DDBJ databases">
        <authorList>
            <person name="Lucena T."/>
            <person name="Sun Q."/>
        </authorList>
    </citation>
    <scope>NUCLEOTIDE SEQUENCE</scope>
    <source>
        <strain evidence="2">CECT 8869</strain>
    </source>
</reference>
<name>A0ABT8RVH9_9FLAO</name>
<evidence type="ECO:0000313" key="3">
    <source>
        <dbReference type="Proteomes" id="UP001168579"/>
    </source>
</evidence>
<dbReference type="InterPro" id="IPR011055">
    <property type="entry name" value="Dup_hybrid_motif"/>
</dbReference>
<accession>A0ABT8RVH9</accession>
<keyword evidence="3" id="KW-1185">Reference proteome</keyword>
<proteinExistence type="predicted"/>
<evidence type="ECO:0000259" key="1">
    <source>
        <dbReference type="Pfam" id="PF01551"/>
    </source>
</evidence>
<dbReference type="CDD" id="cd12797">
    <property type="entry name" value="M23_peptidase"/>
    <property type="match status" value="1"/>
</dbReference>
<dbReference type="EMBL" id="JAUKUC010000001">
    <property type="protein sequence ID" value="MDO1514081.1"/>
    <property type="molecule type" value="Genomic_DNA"/>
</dbReference>
<gene>
    <name evidence="2" type="ORF">Q2T41_15575</name>
</gene>
<dbReference type="Pfam" id="PF01551">
    <property type="entry name" value="Peptidase_M23"/>
    <property type="match status" value="1"/>
</dbReference>
<dbReference type="RefSeq" id="WP_304436833.1">
    <property type="nucleotide sequence ID" value="NZ_JAUKUC010000001.1"/>
</dbReference>
<comment type="caution">
    <text evidence="2">The sequence shown here is derived from an EMBL/GenBank/DDBJ whole genome shotgun (WGS) entry which is preliminary data.</text>
</comment>
<protein>
    <submittedName>
        <fullName evidence="2">Peptidoglycan DD-metalloendopeptidase family protein</fullName>
    </submittedName>
</protein>
<sequence length="226" mass="25399">MDAFIKDLISVSDTTIQILDKDLVTEQYVPLDLSKNNAELYNLNITDPMVCQDYIDKVLGYEKGSVAFGGYLEERNLYSDKESFTSSTAPIRNIHLGIDFWCQAHTKVMVPIDGIVHSFKFNNVPGDYGPTIVLQHSLNNHTFYTLYGHLSLSSLDNLKLGKAFYTGEVLGVLGTPDINVNYAPHLHFQIIRDMEGYMGDYPGVCAKNKLEHYKGNCPDPNILLKL</sequence>
<evidence type="ECO:0000313" key="2">
    <source>
        <dbReference type="EMBL" id="MDO1514081.1"/>
    </source>
</evidence>
<dbReference type="PANTHER" id="PTHR21666:SF270">
    <property type="entry name" value="MUREIN HYDROLASE ACTIVATOR ENVC"/>
    <property type="match status" value="1"/>
</dbReference>